<feature type="region of interest" description="Disordered" evidence="1">
    <location>
        <begin position="199"/>
        <end position="224"/>
    </location>
</feature>
<dbReference type="OrthoDB" id="5209965at2759"/>
<feature type="region of interest" description="Disordered" evidence="1">
    <location>
        <begin position="148"/>
        <end position="170"/>
    </location>
</feature>
<comment type="caution">
    <text evidence="2">The sequence shown here is derived from an EMBL/GenBank/DDBJ whole genome shotgun (WGS) entry which is preliminary data.</text>
</comment>
<feature type="compositionally biased region" description="Polar residues" evidence="1">
    <location>
        <begin position="32"/>
        <end position="41"/>
    </location>
</feature>
<accession>A0A1G4BBB8</accession>
<gene>
    <name evidence="2" type="ORF">CORC01_05966</name>
</gene>
<evidence type="ECO:0000313" key="3">
    <source>
        <dbReference type="Proteomes" id="UP000176998"/>
    </source>
</evidence>
<feature type="compositionally biased region" description="Low complexity" evidence="1">
    <location>
        <begin position="203"/>
        <end position="216"/>
    </location>
</feature>
<sequence>METKSSPQMKTPSKRSSVTEDLLQTEVASPASAISVQSAKSSGHLIQGQSEQLSSPLGEAAIRWPKLKKVSKEATFEAEKEPLPWLKRPLRRVHKEENMSQQAQEQKTADVELWRSQLRKVSGGEAESSEVHNTHHVDRKRADTCLSCRHDTPSQSHAHADDKKSKSNTATNCAERIDSTKQGVQENQAYAMSQNGLEEVKKSISQRSNSRSSTTTDVESKNVNQVTRTLEAGYSTLERFEAGETRINSSVQQVTRLSRSLDNEIEVFSPLPIMPPNHTCSWKERYLNLTAEVRQLKAEIVSRDRRDTPGLVDVGVNVNQEDDYELGVEGLTIVMHLRGKDDLIINTDLTHASSRL</sequence>
<proteinExistence type="predicted"/>
<name>A0A1G4BBB8_9PEZI</name>
<keyword evidence="3" id="KW-1185">Reference proteome</keyword>
<feature type="region of interest" description="Disordered" evidence="1">
    <location>
        <begin position="1"/>
        <end position="59"/>
    </location>
</feature>
<organism evidence="2 3">
    <name type="scientific">Colletotrichum orchidophilum</name>
    <dbReference type="NCBI Taxonomy" id="1209926"/>
    <lineage>
        <taxon>Eukaryota</taxon>
        <taxon>Fungi</taxon>
        <taxon>Dikarya</taxon>
        <taxon>Ascomycota</taxon>
        <taxon>Pezizomycotina</taxon>
        <taxon>Sordariomycetes</taxon>
        <taxon>Hypocreomycetidae</taxon>
        <taxon>Glomerellales</taxon>
        <taxon>Glomerellaceae</taxon>
        <taxon>Colletotrichum</taxon>
    </lineage>
</organism>
<evidence type="ECO:0000313" key="2">
    <source>
        <dbReference type="EMBL" id="OHE98700.1"/>
    </source>
</evidence>
<dbReference type="EMBL" id="MJBS01000043">
    <property type="protein sequence ID" value="OHE98700.1"/>
    <property type="molecule type" value="Genomic_DNA"/>
</dbReference>
<feature type="compositionally biased region" description="Polar residues" evidence="1">
    <location>
        <begin position="1"/>
        <end position="16"/>
    </location>
</feature>
<evidence type="ECO:0000256" key="1">
    <source>
        <dbReference type="SAM" id="MobiDB-lite"/>
    </source>
</evidence>
<reference evidence="2 3" key="1">
    <citation type="submission" date="2016-09" db="EMBL/GenBank/DDBJ databases">
        <authorList>
            <person name="Capua I."/>
            <person name="De Benedictis P."/>
            <person name="Joannis T."/>
            <person name="Lombin L.H."/>
            <person name="Cattoli G."/>
        </authorList>
    </citation>
    <scope>NUCLEOTIDE SEQUENCE [LARGE SCALE GENOMIC DNA]</scope>
    <source>
        <strain evidence="2 3">IMI 309357</strain>
    </source>
</reference>
<dbReference type="RefSeq" id="XP_022475849.1">
    <property type="nucleotide sequence ID" value="XM_022617608.1"/>
</dbReference>
<dbReference type="Proteomes" id="UP000176998">
    <property type="component" value="Unassembled WGS sequence"/>
</dbReference>
<dbReference type="STRING" id="1209926.A0A1G4BBB8"/>
<dbReference type="GeneID" id="34559118"/>
<protein>
    <submittedName>
        <fullName evidence="2">Uncharacterized protein</fullName>
    </submittedName>
</protein>
<feature type="compositionally biased region" description="Basic and acidic residues" evidence="1">
    <location>
        <begin position="148"/>
        <end position="165"/>
    </location>
</feature>
<dbReference type="AlphaFoldDB" id="A0A1G4BBB8"/>